<comment type="subunit">
    <text evidence="6 7">Homotetramer; dimer of dimers.</text>
</comment>
<comment type="similarity">
    <text evidence="7 8">Belongs to the triosephosphate isomerase family.</text>
</comment>
<feature type="binding site" evidence="7">
    <location>
        <begin position="212"/>
        <end position="213"/>
    </location>
    <ligand>
        <name>substrate</name>
    </ligand>
</feature>
<evidence type="ECO:0000256" key="4">
    <source>
        <dbReference type="ARBA" id="ARBA00023152"/>
    </source>
</evidence>
<dbReference type="UniPathway" id="UPA00109">
    <property type="reaction ID" value="UER00189"/>
</dbReference>
<feature type="binding site" evidence="7">
    <location>
        <position position="191"/>
    </location>
    <ligand>
        <name>substrate</name>
    </ligand>
</feature>
<keyword evidence="5 7" id="KW-0413">Isomerase</keyword>
<gene>
    <name evidence="7" type="primary">tpiA</name>
    <name evidence="9" type="ordered locus">Metho_0262</name>
</gene>
<reference evidence="10" key="1">
    <citation type="submission" date="2012-02" db="EMBL/GenBank/DDBJ databases">
        <title>Complete sequence of chromosome of Methanomethylovorans hollandica DSM 15978.</title>
        <authorList>
            <person name="Lucas S."/>
            <person name="Copeland A."/>
            <person name="Lapidus A."/>
            <person name="Glavina del Rio T."/>
            <person name="Dalin E."/>
            <person name="Tice H."/>
            <person name="Bruce D."/>
            <person name="Goodwin L."/>
            <person name="Pitluck S."/>
            <person name="Peters L."/>
            <person name="Mikhailova N."/>
            <person name="Held B."/>
            <person name="Kyrpides N."/>
            <person name="Mavromatis K."/>
            <person name="Ivanova N."/>
            <person name="Brettin T."/>
            <person name="Detter J.C."/>
            <person name="Han C."/>
            <person name="Larimer F."/>
            <person name="Land M."/>
            <person name="Hauser L."/>
            <person name="Markowitz V."/>
            <person name="Cheng J.-F."/>
            <person name="Hugenholtz P."/>
            <person name="Woyke T."/>
            <person name="Wu D."/>
            <person name="Spring S."/>
            <person name="Schroeder M."/>
            <person name="Brambilla E."/>
            <person name="Klenk H.-P."/>
            <person name="Eisen J.A."/>
        </authorList>
    </citation>
    <scope>NUCLEOTIDE SEQUENCE [LARGE SCALE GENOMIC DNA]</scope>
    <source>
        <strain evidence="10">DSM 15978 / NBRC 107637 / DMS1</strain>
    </source>
</reference>
<feature type="binding site" evidence="7">
    <location>
        <begin position="19"/>
        <end position="21"/>
    </location>
    <ligand>
        <name>substrate</name>
    </ligand>
</feature>
<accession>L0KX38</accession>
<name>L0KX38_METHD</name>
<dbReference type="GO" id="GO:0046166">
    <property type="term" value="P:glyceraldehyde-3-phosphate biosynthetic process"/>
    <property type="evidence" value="ECO:0007669"/>
    <property type="project" value="TreeGrafter"/>
</dbReference>
<dbReference type="GO" id="GO:0004807">
    <property type="term" value="F:triose-phosphate isomerase activity"/>
    <property type="evidence" value="ECO:0007669"/>
    <property type="project" value="UniProtKB-UniRule"/>
</dbReference>
<comment type="pathway">
    <text evidence="7 8">Carbohydrate biosynthesis; gluconeogenesis.</text>
</comment>
<dbReference type="InterPro" id="IPR020861">
    <property type="entry name" value="Triosephosphate_isomerase_AS"/>
</dbReference>
<dbReference type="GO" id="GO:0006094">
    <property type="term" value="P:gluconeogenesis"/>
    <property type="evidence" value="ECO:0007669"/>
    <property type="project" value="UniProtKB-UniRule"/>
</dbReference>
<comment type="pathway">
    <text evidence="7 8">Carbohydrate degradation; glycolysis; D-glyceraldehyde 3-phosphate from glycerone phosphate: step 1/1.</text>
</comment>
<evidence type="ECO:0000256" key="3">
    <source>
        <dbReference type="ARBA" id="ARBA00022490"/>
    </source>
</evidence>
<comment type="catalytic activity">
    <reaction evidence="7 8">
        <text>D-glyceraldehyde 3-phosphate = dihydroxyacetone phosphate</text>
        <dbReference type="Rhea" id="RHEA:18585"/>
        <dbReference type="ChEBI" id="CHEBI:57642"/>
        <dbReference type="ChEBI" id="CHEBI:59776"/>
        <dbReference type="EC" id="5.3.1.1"/>
    </reaction>
</comment>
<dbReference type="NCBIfam" id="NF003302">
    <property type="entry name" value="PRK04302.1"/>
    <property type="match status" value="1"/>
</dbReference>
<dbReference type="EC" id="5.3.1.1" evidence="7 8"/>
<evidence type="ECO:0000256" key="2">
    <source>
        <dbReference type="ARBA" id="ARBA00022432"/>
    </source>
</evidence>
<dbReference type="InterPro" id="IPR000652">
    <property type="entry name" value="Triosephosphate_isomerase"/>
</dbReference>
<keyword evidence="4 7" id="KW-0324">Glycolysis</keyword>
<comment type="subcellular location">
    <subcellularLocation>
        <location evidence="7 8">Cytoplasm</location>
    </subcellularLocation>
</comment>
<feature type="binding site" evidence="7">
    <location>
        <position position="156"/>
    </location>
    <ligand>
        <name>substrate</name>
    </ligand>
</feature>
<feature type="active site" description="Electrophile" evidence="7">
    <location>
        <position position="103"/>
    </location>
</feature>
<evidence type="ECO:0000256" key="5">
    <source>
        <dbReference type="ARBA" id="ARBA00023235"/>
    </source>
</evidence>
<dbReference type="STRING" id="867904.Metho_0262"/>
<dbReference type="HAMAP" id="MF_00147_A">
    <property type="entry name" value="TIM_A"/>
    <property type="match status" value="1"/>
</dbReference>
<dbReference type="CDD" id="cd00311">
    <property type="entry name" value="TIM"/>
    <property type="match status" value="1"/>
</dbReference>
<protein>
    <recommendedName>
        <fullName evidence="1 7">Triosephosphate isomerase</fullName>
        <shortName evidence="7">TIM</shortName>
        <shortName evidence="7">TPI</shortName>
        <ecNumber evidence="7 8">5.3.1.1</ecNumber>
    </recommendedName>
    <alternativeName>
        <fullName evidence="7">Triose-phosphate isomerase</fullName>
    </alternativeName>
</protein>
<dbReference type="FunFam" id="3.20.20.70:FF:000223">
    <property type="entry name" value="Triosephosphate isomerase"/>
    <property type="match status" value="1"/>
</dbReference>
<evidence type="ECO:0000256" key="6">
    <source>
        <dbReference type="ARBA" id="ARBA00044762"/>
    </source>
</evidence>
<feature type="active site" description="Proton acceptor" evidence="7">
    <location>
        <position position="151"/>
    </location>
</feature>
<dbReference type="PANTHER" id="PTHR21139">
    <property type="entry name" value="TRIOSEPHOSPHATE ISOMERASE"/>
    <property type="match status" value="1"/>
</dbReference>
<dbReference type="InterPro" id="IPR035990">
    <property type="entry name" value="TIM_sf"/>
</dbReference>
<comment type="function">
    <text evidence="7">Involved in the gluconeogenesis. Catalyzes stereospecifically the conversion of dihydroxyacetone phosphate (DHAP) to D-glyceraldehyde-3-phosphate (G3P).</text>
</comment>
<dbReference type="GO" id="GO:0006096">
    <property type="term" value="P:glycolytic process"/>
    <property type="evidence" value="ECO:0007669"/>
    <property type="project" value="UniProtKB-UniRule"/>
</dbReference>
<keyword evidence="3 7" id="KW-0963">Cytoplasm</keyword>
<evidence type="ECO:0000313" key="10">
    <source>
        <dbReference type="Proteomes" id="UP000010866"/>
    </source>
</evidence>
<dbReference type="EMBL" id="CP003362">
    <property type="protein sequence ID" value="AGB48539.1"/>
    <property type="molecule type" value="Genomic_DNA"/>
</dbReference>
<dbReference type="Proteomes" id="UP000010866">
    <property type="component" value="Chromosome"/>
</dbReference>
<dbReference type="Gene3D" id="3.20.20.70">
    <property type="entry name" value="Aldolase class I"/>
    <property type="match status" value="1"/>
</dbReference>
<dbReference type="HOGENOM" id="CLU_104921_0_0_2"/>
<dbReference type="AlphaFoldDB" id="L0KX38"/>
<dbReference type="InterPro" id="IPR022891">
    <property type="entry name" value="Triosephosphate_isomerase_arc"/>
</dbReference>
<keyword evidence="10" id="KW-1185">Reference proteome</keyword>
<organism evidence="9 10">
    <name type="scientific">Methanomethylovorans hollandica (strain DSM 15978 / NBRC 107637 / DMS1)</name>
    <dbReference type="NCBI Taxonomy" id="867904"/>
    <lineage>
        <taxon>Archaea</taxon>
        <taxon>Methanobacteriati</taxon>
        <taxon>Methanobacteriota</taxon>
        <taxon>Stenosarchaea group</taxon>
        <taxon>Methanomicrobia</taxon>
        <taxon>Methanosarcinales</taxon>
        <taxon>Methanosarcinaceae</taxon>
        <taxon>Methanomethylovorans</taxon>
    </lineage>
</organism>
<dbReference type="NCBIfam" id="TIGR00419">
    <property type="entry name" value="tim"/>
    <property type="match status" value="1"/>
</dbReference>
<keyword evidence="2 7" id="KW-0312">Gluconeogenesis</keyword>
<evidence type="ECO:0000256" key="1">
    <source>
        <dbReference type="ARBA" id="ARBA00019397"/>
    </source>
</evidence>
<dbReference type="PROSITE" id="PS51440">
    <property type="entry name" value="TIM_2"/>
    <property type="match status" value="1"/>
</dbReference>
<dbReference type="PROSITE" id="PS00171">
    <property type="entry name" value="TIM_1"/>
    <property type="match status" value="1"/>
</dbReference>
<dbReference type="UniPathway" id="UPA00138"/>
<dbReference type="GO" id="GO:0005829">
    <property type="term" value="C:cytosol"/>
    <property type="evidence" value="ECO:0007669"/>
    <property type="project" value="TreeGrafter"/>
</dbReference>
<sequence>MHTPFSGGVKISSILIVLNLKTYLEGTGENSVRIAQACKDVADDSGIDIAVAPQFCDIYRVASQVDIPVYSQHLDSVGAGSFTGHAFSRCIKDAGAVGTLINHSERRLTLAEIDASVQAAKKSGLATIVCTNNVPTSAAAAALSPDYVAVEPPELIGSGIPVSKADPAVVTGSVEAILKVNPAVKVLCGAGISKGEDLAAALELGSVGVLLASGIVKAASPKAALEDLVSKI</sequence>
<proteinExistence type="inferred from homology"/>
<dbReference type="Pfam" id="PF00121">
    <property type="entry name" value="TIM"/>
    <property type="match status" value="1"/>
</dbReference>
<dbReference type="SUPFAM" id="SSF51351">
    <property type="entry name" value="Triosephosphate isomerase (TIM)"/>
    <property type="match status" value="1"/>
</dbReference>
<evidence type="ECO:0000256" key="8">
    <source>
        <dbReference type="RuleBase" id="RU363013"/>
    </source>
</evidence>
<evidence type="ECO:0000256" key="7">
    <source>
        <dbReference type="HAMAP-Rule" id="MF_00147"/>
    </source>
</evidence>
<dbReference type="PANTHER" id="PTHR21139:SF42">
    <property type="entry name" value="TRIOSEPHOSPHATE ISOMERASE"/>
    <property type="match status" value="1"/>
</dbReference>
<evidence type="ECO:0000313" key="9">
    <source>
        <dbReference type="EMBL" id="AGB48539.1"/>
    </source>
</evidence>
<dbReference type="KEGG" id="mhz:Metho_0262"/>
<dbReference type="InterPro" id="IPR013785">
    <property type="entry name" value="Aldolase_TIM"/>
</dbReference>
<dbReference type="GO" id="GO:0019563">
    <property type="term" value="P:glycerol catabolic process"/>
    <property type="evidence" value="ECO:0007669"/>
    <property type="project" value="TreeGrafter"/>
</dbReference>